<dbReference type="OrthoDB" id="2267587at2759"/>
<dbReference type="AlphaFoldDB" id="A0A8H7BMW0"/>
<sequence>MSYRYQCKQCGRSYLGHDNNIIQNLPPSLSKEFPAILSHRGAVSRELMNMMRSCFHSGMGPGPVSRAISEYHHLRHDTLELQFMAERQRIAMEQQRGSLANPTFSSFGDKNGYSGTVPSAKYLTDMYNEYVELHLKEHYKHTSTLSATVFNVDHSHKVLKHIGKLGGFKIFDGLLTMNNEYGEIRIQQFVPTTSLEHIEGSMINLAHNLQNLGHTLPKLIFTDKAQSDRRFFENCFPSLRENIQCSQVTDPCASLPERRFPSVDHAIPGLPVTVLSDDNTRVIAHGHIISEPQPRRQQENQNSSLINSDFEDRAESESSEVNDQNDNIENDEVNLELDDQDTDSDGFSGQQVETSFIDQQAVENGQKILTTIFHKLVANPITASEDSRTRVIQDVWHSLKRISVPAKHGLRIEFQRMLTDCILLMDKDDVNKVKSVLQSKGLSFERVLRQRKARVQARVRRVIPPASQLIHSVYKVLMTFGPLKCSATGQPLFNDQAWKEAANFLELVAKGYLSEPSEIPLYYPKYRDTDELTVYRCIRGTNSLEGGVHQNVIRRFGAYNATPRFACNLMTEYRTRHNLDVRVLAI</sequence>
<gene>
    <name evidence="2" type="ORF">EC973_003092</name>
</gene>
<evidence type="ECO:0000313" key="3">
    <source>
        <dbReference type="Proteomes" id="UP000605846"/>
    </source>
</evidence>
<dbReference type="PANTHER" id="PTHR47773:SF1">
    <property type="entry name" value="C2H2-TYPE DOMAIN-CONTAINING PROTEIN"/>
    <property type="match status" value="1"/>
</dbReference>
<evidence type="ECO:0000259" key="1">
    <source>
        <dbReference type="Pfam" id="PF20499"/>
    </source>
</evidence>
<dbReference type="PANTHER" id="PTHR47773">
    <property type="entry name" value="SI:DKEY-9I5.2-RELATED"/>
    <property type="match status" value="1"/>
</dbReference>
<accession>A0A8H7BMW0</accession>
<name>A0A8H7BMW0_9FUNG</name>
<keyword evidence="3" id="KW-1185">Reference proteome</keyword>
<protein>
    <recommendedName>
        <fullName evidence="1">DUF6729 domain-containing protein</fullName>
    </recommendedName>
</protein>
<dbReference type="Proteomes" id="UP000605846">
    <property type="component" value="Unassembled WGS sequence"/>
</dbReference>
<evidence type="ECO:0000313" key="2">
    <source>
        <dbReference type="EMBL" id="KAF7722500.1"/>
    </source>
</evidence>
<feature type="domain" description="DUF6729" evidence="1">
    <location>
        <begin position="6"/>
        <end position="128"/>
    </location>
</feature>
<dbReference type="Pfam" id="PF20499">
    <property type="entry name" value="DUF6729"/>
    <property type="match status" value="1"/>
</dbReference>
<dbReference type="EMBL" id="JABAYA010000192">
    <property type="protein sequence ID" value="KAF7722500.1"/>
    <property type="molecule type" value="Genomic_DNA"/>
</dbReference>
<reference evidence="2" key="1">
    <citation type="submission" date="2020-01" db="EMBL/GenBank/DDBJ databases">
        <title>Genome Sequencing of Three Apophysomyces-Like Fungal Strains Confirms a Novel Fungal Genus in the Mucoromycota with divergent Burkholderia-like Endosymbiotic Bacteria.</title>
        <authorList>
            <person name="Stajich J.E."/>
            <person name="Macias A.M."/>
            <person name="Carter-House D."/>
            <person name="Lovett B."/>
            <person name="Kasson L.R."/>
            <person name="Berry K."/>
            <person name="Grigoriev I."/>
            <person name="Chang Y."/>
            <person name="Spatafora J."/>
            <person name="Kasson M.T."/>
        </authorList>
    </citation>
    <scope>NUCLEOTIDE SEQUENCE</scope>
    <source>
        <strain evidence="2">NRRL A-21654</strain>
    </source>
</reference>
<organism evidence="2 3">
    <name type="scientific">Apophysomyces ossiformis</name>
    <dbReference type="NCBI Taxonomy" id="679940"/>
    <lineage>
        <taxon>Eukaryota</taxon>
        <taxon>Fungi</taxon>
        <taxon>Fungi incertae sedis</taxon>
        <taxon>Mucoromycota</taxon>
        <taxon>Mucoromycotina</taxon>
        <taxon>Mucoromycetes</taxon>
        <taxon>Mucorales</taxon>
        <taxon>Mucorineae</taxon>
        <taxon>Mucoraceae</taxon>
        <taxon>Apophysomyces</taxon>
    </lineage>
</organism>
<dbReference type="InterPro" id="IPR046616">
    <property type="entry name" value="DUF6729"/>
</dbReference>
<proteinExistence type="predicted"/>
<comment type="caution">
    <text evidence="2">The sequence shown here is derived from an EMBL/GenBank/DDBJ whole genome shotgun (WGS) entry which is preliminary data.</text>
</comment>